<keyword evidence="5 12" id="KW-0812">Transmembrane</keyword>
<evidence type="ECO:0000259" key="17">
    <source>
        <dbReference type="Pfam" id="PF07715"/>
    </source>
</evidence>
<dbReference type="EMBL" id="JAASRM010000001">
    <property type="protein sequence ID" value="NIK88017.1"/>
    <property type="molecule type" value="Genomic_DNA"/>
</dbReference>
<protein>
    <submittedName>
        <fullName evidence="18">Outer membrane receptor protein involved in Fe transport</fullName>
    </submittedName>
</protein>
<keyword evidence="6 15" id="KW-0732">Signal</keyword>
<evidence type="ECO:0000256" key="7">
    <source>
        <dbReference type="ARBA" id="ARBA00023004"/>
    </source>
</evidence>
<keyword evidence="3 12" id="KW-1134">Transmembrane beta strand</keyword>
<evidence type="ECO:0000256" key="12">
    <source>
        <dbReference type="PROSITE-ProRule" id="PRU01360"/>
    </source>
</evidence>
<feature type="short sequence motif" description="TonB box" evidence="13">
    <location>
        <begin position="41"/>
        <end position="47"/>
    </location>
</feature>
<feature type="signal peptide" evidence="15">
    <location>
        <begin position="1"/>
        <end position="26"/>
    </location>
</feature>
<dbReference type="SUPFAM" id="SSF56935">
    <property type="entry name" value="Porins"/>
    <property type="match status" value="1"/>
</dbReference>
<evidence type="ECO:0000256" key="5">
    <source>
        <dbReference type="ARBA" id="ARBA00022692"/>
    </source>
</evidence>
<dbReference type="GO" id="GO:0009279">
    <property type="term" value="C:cell outer membrane"/>
    <property type="evidence" value="ECO:0007669"/>
    <property type="project" value="UniProtKB-SubCell"/>
</dbReference>
<comment type="subcellular location">
    <subcellularLocation>
        <location evidence="1 12">Cell outer membrane</location>
        <topology evidence="1 12">Multi-pass membrane protein</topology>
    </subcellularLocation>
</comment>
<evidence type="ECO:0000256" key="4">
    <source>
        <dbReference type="ARBA" id="ARBA00022496"/>
    </source>
</evidence>
<dbReference type="PANTHER" id="PTHR32552">
    <property type="entry name" value="FERRICHROME IRON RECEPTOR-RELATED"/>
    <property type="match status" value="1"/>
</dbReference>
<evidence type="ECO:0000256" key="13">
    <source>
        <dbReference type="PROSITE-ProRule" id="PRU10143"/>
    </source>
</evidence>
<comment type="caution">
    <text evidence="18">The sequence shown here is derived from an EMBL/GenBank/DDBJ whole genome shotgun (WGS) entry which is preliminary data.</text>
</comment>
<evidence type="ECO:0000256" key="6">
    <source>
        <dbReference type="ARBA" id="ARBA00022729"/>
    </source>
</evidence>
<dbReference type="AlphaFoldDB" id="A0A846MYH4"/>
<evidence type="ECO:0000256" key="15">
    <source>
        <dbReference type="SAM" id="SignalP"/>
    </source>
</evidence>
<name>A0A846MYH4_9PROT</name>
<evidence type="ECO:0000256" key="2">
    <source>
        <dbReference type="ARBA" id="ARBA00022448"/>
    </source>
</evidence>
<dbReference type="Gene3D" id="2.170.130.10">
    <property type="entry name" value="TonB-dependent receptor, plug domain"/>
    <property type="match status" value="1"/>
</dbReference>
<dbReference type="InterPro" id="IPR000531">
    <property type="entry name" value="Beta-barrel_TonB"/>
</dbReference>
<keyword evidence="8" id="KW-0406">Ion transport</keyword>
<evidence type="ECO:0000313" key="19">
    <source>
        <dbReference type="Proteomes" id="UP000570514"/>
    </source>
</evidence>
<evidence type="ECO:0000259" key="16">
    <source>
        <dbReference type="Pfam" id="PF00593"/>
    </source>
</evidence>
<reference evidence="18 19" key="1">
    <citation type="submission" date="2020-03" db="EMBL/GenBank/DDBJ databases">
        <title>Genomic Encyclopedia of Type Strains, Phase IV (KMG-IV): sequencing the most valuable type-strain genomes for metagenomic binning, comparative biology and taxonomic classification.</title>
        <authorList>
            <person name="Goeker M."/>
        </authorList>
    </citation>
    <scope>NUCLEOTIDE SEQUENCE [LARGE SCALE GENOMIC DNA]</scope>
    <source>
        <strain evidence="18 19">DSM 19867</strain>
    </source>
</reference>
<keyword evidence="2 12" id="KW-0813">Transport</keyword>
<dbReference type="Proteomes" id="UP000570514">
    <property type="component" value="Unassembled WGS sequence"/>
</dbReference>
<evidence type="ECO:0000256" key="14">
    <source>
        <dbReference type="RuleBase" id="RU003357"/>
    </source>
</evidence>
<organism evidence="18 19">
    <name type="scientific">Rhizomicrobium palustre</name>
    <dbReference type="NCBI Taxonomy" id="189966"/>
    <lineage>
        <taxon>Bacteria</taxon>
        <taxon>Pseudomonadati</taxon>
        <taxon>Pseudomonadota</taxon>
        <taxon>Alphaproteobacteria</taxon>
        <taxon>Micropepsales</taxon>
        <taxon>Micropepsaceae</taxon>
        <taxon>Rhizomicrobium</taxon>
    </lineage>
</organism>
<dbReference type="PANTHER" id="PTHR32552:SF89">
    <property type="entry name" value="CATECHOLATE SIDEROPHORE RECEPTOR FIU"/>
    <property type="match status" value="1"/>
</dbReference>
<keyword evidence="9 13" id="KW-0798">TonB box</keyword>
<evidence type="ECO:0000256" key="1">
    <source>
        <dbReference type="ARBA" id="ARBA00004571"/>
    </source>
</evidence>
<dbReference type="Gene3D" id="2.40.170.20">
    <property type="entry name" value="TonB-dependent receptor, beta-barrel domain"/>
    <property type="match status" value="1"/>
</dbReference>
<dbReference type="PROSITE" id="PS00430">
    <property type="entry name" value="TONB_DEPENDENT_REC_1"/>
    <property type="match status" value="1"/>
</dbReference>
<dbReference type="Pfam" id="PF07715">
    <property type="entry name" value="Plug"/>
    <property type="match status" value="1"/>
</dbReference>
<dbReference type="InterPro" id="IPR036942">
    <property type="entry name" value="Beta-barrel_TonB_sf"/>
</dbReference>
<evidence type="ECO:0000256" key="10">
    <source>
        <dbReference type="ARBA" id="ARBA00023136"/>
    </source>
</evidence>
<feature type="domain" description="TonB-dependent receptor plug" evidence="17">
    <location>
        <begin position="55"/>
        <end position="159"/>
    </location>
</feature>
<evidence type="ECO:0000313" key="18">
    <source>
        <dbReference type="EMBL" id="NIK88017.1"/>
    </source>
</evidence>
<accession>A0A846MYH4</accession>
<keyword evidence="10 12" id="KW-0472">Membrane</keyword>
<dbReference type="InterPro" id="IPR037066">
    <property type="entry name" value="Plug_dom_sf"/>
</dbReference>
<feature type="domain" description="TonB-dependent receptor-like beta-barrel" evidence="16">
    <location>
        <begin position="426"/>
        <end position="810"/>
    </location>
</feature>
<dbReference type="InterPro" id="IPR012910">
    <property type="entry name" value="Plug_dom"/>
</dbReference>
<keyword evidence="18" id="KW-0675">Receptor</keyword>
<keyword evidence="4" id="KW-0410">Iron transport</keyword>
<sequence>MLPNGRNSVSVLALLLGAITAPNCHAQAAPAPVSGQDAVETVVVTGSTSRRTVLNASVAVTPITDEQIALKAPRSTDEVLEMVPGIFVEATAGPVSNNYSVRGLPGGGQNFVRLIEDGMAPIYTGLNDDEVFQNNIGIERVEALTGGSSGILTPNAAGASINFISRKLNYDQAGGIFRASYASYGDVRGDGWFSGPIKALGDDVAFSISGFYDDTKGTRASRFHYPTWHLKTQLEKSFADGGYVRATYRHWDEHDPYYADQPYAFKNGKISSVPGLDSQFGSIIGPDFGNITVPNSCLANGQCFRNFSISKGIHGVGDLYRLDFQKPLGKEFSLFARARYTQTNWDFNGVFAGSGTGNAGLAPARVYLTNNSNSPIQSLLQQGAAAFPTAVQFGIRRLNTGQVIAASNTAALNALNGNGLLEQTVLNRQLIKMRDFGSDFGVKWETDGAGWTNSLTLGAMYYSTHQDNDQSGTATLINDVVNQSNIYDIVALDGASNVVGTLSNNGLIGYGTWGNGMSYWQQTSTSVYVNNEFAYAEKLHVDFGLRYEHERRTGAGGNSSPLPIPAGVGGLLQVNPNAFNGTYTPFTGAESPLHWTVGVNYVIDPSLSVYGRYEHAYQTQGSNNKPTGITLWETGVTYAGFGMVGTLRLFRTEFNNQSWGGGVVPTNPDLNQGFFADSITNGLNADLTYRPEFDALKAFSVQLQGTYQKSEFSNVRTGVINVGGQNISQQINDFYNGKTPQRTPDVMFAIQPTYDLPGDLGTIYARYKYIGRIFADNGDQVELPAYGVVSVGVNYNISERMTLNVSGDNLTNEIGLTEGNPRQGFTQQIVNGYFYGRGIIGPNVQASLTYKY</sequence>
<dbReference type="RefSeq" id="WP_167082103.1">
    <property type="nucleotide sequence ID" value="NZ_BAAADC010000001.1"/>
</dbReference>
<evidence type="ECO:0000256" key="8">
    <source>
        <dbReference type="ARBA" id="ARBA00023065"/>
    </source>
</evidence>
<dbReference type="GO" id="GO:0015344">
    <property type="term" value="F:siderophore uptake transmembrane transporter activity"/>
    <property type="evidence" value="ECO:0007669"/>
    <property type="project" value="TreeGrafter"/>
</dbReference>
<keyword evidence="19" id="KW-1185">Reference proteome</keyword>
<comment type="similarity">
    <text evidence="12 14">Belongs to the TonB-dependent receptor family.</text>
</comment>
<evidence type="ECO:0000256" key="9">
    <source>
        <dbReference type="ARBA" id="ARBA00023077"/>
    </source>
</evidence>
<dbReference type="InterPro" id="IPR010916">
    <property type="entry name" value="TonB_box_CS"/>
</dbReference>
<evidence type="ECO:0000256" key="11">
    <source>
        <dbReference type="ARBA" id="ARBA00023237"/>
    </source>
</evidence>
<gene>
    <name evidence="18" type="ORF">FHS83_001335</name>
</gene>
<dbReference type="InterPro" id="IPR039426">
    <property type="entry name" value="TonB-dep_rcpt-like"/>
</dbReference>
<dbReference type="Pfam" id="PF00593">
    <property type="entry name" value="TonB_dep_Rec_b-barrel"/>
    <property type="match status" value="1"/>
</dbReference>
<evidence type="ECO:0000256" key="3">
    <source>
        <dbReference type="ARBA" id="ARBA00022452"/>
    </source>
</evidence>
<proteinExistence type="inferred from homology"/>
<feature type="chain" id="PRO_5032734996" evidence="15">
    <location>
        <begin position="27"/>
        <end position="852"/>
    </location>
</feature>
<keyword evidence="7" id="KW-0408">Iron</keyword>
<keyword evidence="11 12" id="KW-0998">Cell outer membrane</keyword>
<dbReference type="PROSITE" id="PS52016">
    <property type="entry name" value="TONB_DEPENDENT_REC_3"/>
    <property type="match status" value="1"/>
</dbReference>